<dbReference type="InterPro" id="IPR051929">
    <property type="entry name" value="VirAsm_ModProt"/>
</dbReference>
<name>A0ABV8VUV6_9BACI</name>
<proteinExistence type="predicted"/>
<keyword evidence="3" id="KW-0378">Hydrolase</keyword>
<evidence type="ECO:0000256" key="3">
    <source>
        <dbReference type="ARBA" id="ARBA00022801"/>
    </source>
</evidence>
<dbReference type="Proteomes" id="UP001595880">
    <property type="component" value="Unassembled WGS sequence"/>
</dbReference>
<keyword evidence="5" id="KW-0482">Metalloprotease</keyword>
<dbReference type="InterPro" id="IPR000555">
    <property type="entry name" value="JAMM/MPN+_dom"/>
</dbReference>
<comment type="caution">
    <text evidence="7">The sequence shown here is derived from an EMBL/GenBank/DDBJ whole genome shotgun (WGS) entry which is preliminary data.</text>
</comment>
<evidence type="ECO:0000313" key="8">
    <source>
        <dbReference type="Proteomes" id="UP001595880"/>
    </source>
</evidence>
<dbReference type="SMART" id="SM00232">
    <property type="entry name" value="JAB_MPN"/>
    <property type="match status" value="1"/>
</dbReference>
<evidence type="ECO:0000256" key="4">
    <source>
        <dbReference type="ARBA" id="ARBA00022833"/>
    </source>
</evidence>
<sequence>METYYLQECLYEELIQHCQTCLPYEACGFIAGENNIISGIYPLVNEAKTVNRFFVRKEIVHQTLLDITNANKQVLAVYHSHPSTHPHPSQLDLYHHPDDHLGMVILSFQSTIPTIKWYKITNKTSTSCSLVILKEDHS</sequence>
<keyword evidence="2" id="KW-0479">Metal-binding</keyword>
<dbReference type="InterPro" id="IPR028090">
    <property type="entry name" value="JAB_dom_prok"/>
</dbReference>
<evidence type="ECO:0000256" key="1">
    <source>
        <dbReference type="ARBA" id="ARBA00022670"/>
    </source>
</evidence>
<dbReference type="PROSITE" id="PS50249">
    <property type="entry name" value="MPN"/>
    <property type="match status" value="1"/>
</dbReference>
<accession>A0ABV8VUV6</accession>
<dbReference type="Pfam" id="PF14464">
    <property type="entry name" value="Prok-JAB"/>
    <property type="match status" value="1"/>
</dbReference>
<dbReference type="InterPro" id="IPR037518">
    <property type="entry name" value="MPN"/>
</dbReference>
<dbReference type="SUPFAM" id="SSF102712">
    <property type="entry name" value="JAB1/MPN domain"/>
    <property type="match status" value="1"/>
</dbReference>
<evidence type="ECO:0000259" key="6">
    <source>
        <dbReference type="PROSITE" id="PS50249"/>
    </source>
</evidence>
<keyword evidence="1" id="KW-0645">Protease</keyword>
<protein>
    <submittedName>
        <fullName evidence="7">Mov34/MPN/PAD-1 family protein</fullName>
    </submittedName>
</protein>
<organism evidence="7 8">
    <name type="scientific">Gracilibacillus marinus</name>
    <dbReference type="NCBI Taxonomy" id="630535"/>
    <lineage>
        <taxon>Bacteria</taxon>
        <taxon>Bacillati</taxon>
        <taxon>Bacillota</taxon>
        <taxon>Bacilli</taxon>
        <taxon>Bacillales</taxon>
        <taxon>Bacillaceae</taxon>
        <taxon>Gracilibacillus</taxon>
    </lineage>
</organism>
<keyword evidence="4" id="KW-0862">Zinc</keyword>
<reference evidence="8" key="1">
    <citation type="journal article" date="2019" name="Int. J. Syst. Evol. Microbiol.">
        <title>The Global Catalogue of Microorganisms (GCM) 10K type strain sequencing project: providing services to taxonomists for standard genome sequencing and annotation.</title>
        <authorList>
            <consortium name="The Broad Institute Genomics Platform"/>
            <consortium name="The Broad Institute Genome Sequencing Center for Infectious Disease"/>
            <person name="Wu L."/>
            <person name="Ma J."/>
        </authorList>
    </citation>
    <scope>NUCLEOTIDE SEQUENCE [LARGE SCALE GENOMIC DNA]</scope>
    <source>
        <strain evidence="8">KACC 14058</strain>
    </source>
</reference>
<evidence type="ECO:0000256" key="5">
    <source>
        <dbReference type="ARBA" id="ARBA00023049"/>
    </source>
</evidence>
<keyword evidence="8" id="KW-1185">Reference proteome</keyword>
<evidence type="ECO:0000313" key="7">
    <source>
        <dbReference type="EMBL" id="MFC4388296.1"/>
    </source>
</evidence>
<dbReference type="RefSeq" id="WP_390199220.1">
    <property type="nucleotide sequence ID" value="NZ_JBHSDV010000003.1"/>
</dbReference>
<dbReference type="PANTHER" id="PTHR34858:SF1">
    <property type="entry name" value="CYSO-CYSTEINE PEPTIDASE"/>
    <property type="match status" value="1"/>
</dbReference>
<gene>
    <name evidence="7" type="ORF">ACFOZ1_10835</name>
</gene>
<dbReference type="PANTHER" id="PTHR34858">
    <property type="entry name" value="CYSO-CYSTEINE PEPTIDASE"/>
    <property type="match status" value="1"/>
</dbReference>
<feature type="domain" description="MPN" evidence="6">
    <location>
        <begin position="4"/>
        <end position="132"/>
    </location>
</feature>
<dbReference type="EMBL" id="JBHSDV010000003">
    <property type="protein sequence ID" value="MFC4388296.1"/>
    <property type="molecule type" value="Genomic_DNA"/>
</dbReference>
<dbReference type="Gene3D" id="3.40.140.10">
    <property type="entry name" value="Cytidine Deaminase, domain 2"/>
    <property type="match status" value="1"/>
</dbReference>
<evidence type="ECO:0000256" key="2">
    <source>
        <dbReference type="ARBA" id="ARBA00022723"/>
    </source>
</evidence>